<evidence type="ECO:0000313" key="3">
    <source>
        <dbReference type="Proteomes" id="UP000422108"/>
    </source>
</evidence>
<sequence length="52" mass="5849">MSNTEKREAEEAIEAAKKATEDAENKRWAIDKLWDLYCEKGPPPPTGQTSTL</sequence>
<protein>
    <submittedName>
        <fullName evidence="2">Uncharacterized protein</fullName>
    </submittedName>
</protein>
<name>A0A5K8AJK6_9BACT</name>
<proteinExistence type="predicted"/>
<evidence type="ECO:0000313" key="2">
    <source>
        <dbReference type="EMBL" id="BBO92893.1"/>
    </source>
</evidence>
<accession>A0A5K8AJK6</accession>
<reference evidence="2 3" key="1">
    <citation type="submission" date="2019-11" db="EMBL/GenBank/DDBJ databases">
        <title>Comparative genomics of hydrocarbon-degrading Desulfosarcina strains.</title>
        <authorList>
            <person name="Watanabe M."/>
            <person name="Kojima H."/>
            <person name="Fukui M."/>
        </authorList>
    </citation>
    <scope>NUCLEOTIDE SEQUENCE [LARGE SCALE GENOMIC DNA]</scope>
    <source>
        <strain evidence="3">oXyS1</strain>
    </source>
</reference>
<keyword evidence="3" id="KW-1185">Reference proteome</keyword>
<feature type="region of interest" description="Disordered" evidence="1">
    <location>
        <begin position="1"/>
        <end position="24"/>
    </location>
</feature>
<evidence type="ECO:0000256" key="1">
    <source>
        <dbReference type="SAM" id="MobiDB-lite"/>
    </source>
</evidence>
<dbReference type="AlphaFoldDB" id="A0A5K8AJK6"/>
<dbReference type="EMBL" id="AP021879">
    <property type="protein sequence ID" value="BBO92893.1"/>
    <property type="molecule type" value="Genomic_DNA"/>
</dbReference>
<organism evidence="2 3">
    <name type="scientific">Desulfosarcina ovata subsp. ovata</name>
    <dbReference type="NCBI Taxonomy" id="2752305"/>
    <lineage>
        <taxon>Bacteria</taxon>
        <taxon>Pseudomonadati</taxon>
        <taxon>Thermodesulfobacteriota</taxon>
        <taxon>Desulfobacteria</taxon>
        <taxon>Desulfobacterales</taxon>
        <taxon>Desulfosarcinaceae</taxon>
        <taxon>Desulfosarcina</taxon>
    </lineage>
</organism>
<dbReference type="Proteomes" id="UP000422108">
    <property type="component" value="Chromosome"/>
</dbReference>
<gene>
    <name evidence="2" type="ORF">DSCOOX_60730</name>
</gene>